<keyword evidence="4" id="KW-1185">Reference proteome</keyword>
<evidence type="ECO:0000313" key="4">
    <source>
        <dbReference type="Proteomes" id="UP000325811"/>
    </source>
</evidence>
<protein>
    <recommendedName>
        <fullName evidence="2">DUF3828 domain-containing protein</fullName>
    </recommendedName>
</protein>
<dbReference type="InterPro" id="IPR024289">
    <property type="entry name" value="DUF3828"/>
</dbReference>
<sequence length="163" mass="18107">MTRWRACACAAIAWAVLGMHPALAQNVDSARRFLQGVYGAYTFNGDPPGIEASGSHAIASPSLLQLIRKDRRALKGEAGYLDMDPLCRCQDFDVKTTGIEVRVETHHKATAVVAFTNFKEPRKVELDLLWVRGRWLIDDIRGSDDRRSLRAVLQTEIADLAGK</sequence>
<dbReference type="EMBL" id="LR699553">
    <property type="protein sequence ID" value="VVD28707.1"/>
    <property type="molecule type" value="Genomic_DNA"/>
</dbReference>
<accession>A0A5Q4ZAA2</accession>
<feature type="domain" description="DUF3828" evidence="2">
    <location>
        <begin position="49"/>
        <end position="142"/>
    </location>
</feature>
<organism evidence="3 4">
    <name type="scientific">Paraburkholderia dioscoreae</name>
    <dbReference type="NCBI Taxonomy" id="2604047"/>
    <lineage>
        <taxon>Bacteria</taxon>
        <taxon>Pseudomonadati</taxon>
        <taxon>Pseudomonadota</taxon>
        <taxon>Betaproteobacteria</taxon>
        <taxon>Burkholderiales</taxon>
        <taxon>Burkholderiaceae</taxon>
        <taxon>Paraburkholderia</taxon>
    </lineage>
</organism>
<dbReference type="Gene3D" id="3.10.450.50">
    <property type="match status" value="1"/>
</dbReference>
<evidence type="ECO:0000313" key="3">
    <source>
        <dbReference type="EMBL" id="VVD28707.1"/>
    </source>
</evidence>
<dbReference type="AlphaFoldDB" id="A0A5Q4ZAA2"/>
<feature type="signal peptide" evidence="1">
    <location>
        <begin position="1"/>
        <end position="24"/>
    </location>
</feature>
<evidence type="ECO:0000256" key="1">
    <source>
        <dbReference type="SAM" id="SignalP"/>
    </source>
</evidence>
<dbReference type="Pfam" id="PF12883">
    <property type="entry name" value="DUF3828"/>
    <property type="match status" value="1"/>
</dbReference>
<feature type="chain" id="PRO_5024968024" description="DUF3828 domain-containing protein" evidence="1">
    <location>
        <begin position="25"/>
        <end position="163"/>
    </location>
</feature>
<evidence type="ECO:0000259" key="2">
    <source>
        <dbReference type="Pfam" id="PF12883"/>
    </source>
</evidence>
<keyword evidence="1" id="KW-0732">Signal</keyword>
<reference evidence="3 4" key="1">
    <citation type="submission" date="2019-08" db="EMBL/GenBank/DDBJ databases">
        <authorList>
            <person name="Herpell B J."/>
        </authorList>
    </citation>
    <scope>NUCLEOTIDE SEQUENCE [LARGE SCALE GENOMIC DNA]</scope>
    <source>
        <strain evidence="4">Msb3</strain>
    </source>
</reference>
<dbReference type="Proteomes" id="UP000325811">
    <property type="component" value="Chromosome I"/>
</dbReference>
<dbReference type="KEGG" id="pdio:PDMSB3_2251"/>
<proteinExistence type="predicted"/>
<name>A0A5Q4ZAA2_9BURK</name>
<gene>
    <name evidence="3" type="ORF">PDMSB3_2251</name>
</gene>